<evidence type="ECO:0000256" key="1">
    <source>
        <dbReference type="ARBA" id="ARBA00006484"/>
    </source>
</evidence>
<protein>
    <submittedName>
        <fullName evidence="4">SDR family NAD(P)-dependent oxidoreductase</fullName>
    </submittedName>
</protein>
<dbReference type="EMBL" id="JAAMFM010000010">
    <property type="protein sequence ID" value="NVM94989.1"/>
    <property type="molecule type" value="Genomic_DNA"/>
</dbReference>
<reference evidence="4 5" key="1">
    <citation type="submission" date="2020-02" db="EMBL/GenBank/DDBJ databases">
        <title>Genome sequence of strain AETb3-4.</title>
        <authorList>
            <person name="Gao J."/>
            <person name="Zhang X."/>
        </authorList>
    </citation>
    <scope>NUCLEOTIDE SEQUENCE [LARGE SCALE GENOMIC DNA]</scope>
    <source>
        <strain evidence="4 5">AETb3-4</strain>
    </source>
</reference>
<dbReference type="PRINTS" id="PR00080">
    <property type="entry name" value="SDRFAMILY"/>
</dbReference>
<dbReference type="GO" id="GO:0016491">
    <property type="term" value="F:oxidoreductase activity"/>
    <property type="evidence" value="ECO:0007669"/>
    <property type="project" value="UniProtKB-KW"/>
</dbReference>
<accession>A0A7Y7LZH5</accession>
<dbReference type="AlphaFoldDB" id="A0A7Y7LZH5"/>
<evidence type="ECO:0000313" key="4">
    <source>
        <dbReference type="EMBL" id="NVM94989.1"/>
    </source>
</evidence>
<name>A0A7Y7LZH5_9MICC</name>
<dbReference type="PIRSF" id="PIRSF000126">
    <property type="entry name" value="11-beta-HSD1"/>
    <property type="match status" value="1"/>
</dbReference>
<keyword evidence="5" id="KW-1185">Reference proteome</keyword>
<dbReference type="InterPro" id="IPR002347">
    <property type="entry name" value="SDR_fam"/>
</dbReference>
<dbReference type="GO" id="GO:0016020">
    <property type="term" value="C:membrane"/>
    <property type="evidence" value="ECO:0007669"/>
    <property type="project" value="TreeGrafter"/>
</dbReference>
<evidence type="ECO:0000313" key="5">
    <source>
        <dbReference type="Proteomes" id="UP000543556"/>
    </source>
</evidence>
<comment type="caution">
    <text evidence="4">The sequence shown here is derived from an EMBL/GenBank/DDBJ whole genome shotgun (WGS) entry which is preliminary data.</text>
</comment>
<dbReference type="PRINTS" id="PR00081">
    <property type="entry name" value="GDHRDH"/>
</dbReference>
<proteinExistence type="inferred from homology"/>
<dbReference type="RefSeq" id="WP_176634718.1">
    <property type="nucleotide sequence ID" value="NZ_JAAMFM010000010.1"/>
</dbReference>
<dbReference type="Gene3D" id="3.40.50.720">
    <property type="entry name" value="NAD(P)-binding Rossmann-like Domain"/>
    <property type="match status" value="1"/>
</dbReference>
<dbReference type="Proteomes" id="UP000543556">
    <property type="component" value="Unassembled WGS sequence"/>
</dbReference>
<dbReference type="Pfam" id="PF00106">
    <property type="entry name" value="adh_short"/>
    <property type="match status" value="1"/>
</dbReference>
<evidence type="ECO:0000256" key="2">
    <source>
        <dbReference type="ARBA" id="ARBA00023002"/>
    </source>
</evidence>
<sequence>MGRPTALITGASAGLGAEFARQLARSQHNLVLVARDAARLGATAARLRQEFGVEVEVLTADLLTDDGVAATGARLADPARPVDVLVNNAGFGLVASFEASTAREEADQLRLLVRTPMELMHAALGPMLERRRGRIINVASVAGFIPRGSYGAAKAWGISFSRFANLRYGPRGVHVTAVCPGFVHTEFHQRMGANTGRIPTWLWLDPDQVVREGLADSARGRAVSIPSRRYTALVAISRLVPDRVAAAAGNRGR</sequence>
<comment type="similarity">
    <text evidence="1 3">Belongs to the short-chain dehydrogenases/reductases (SDR) family.</text>
</comment>
<dbReference type="CDD" id="cd05233">
    <property type="entry name" value="SDR_c"/>
    <property type="match status" value="1"/>
</dbReference>
<dbReference type="PANTHER" id="PTHR44196:SF2">
    <property type="entry name" value="SHORT-CHAIN DEHYDROGENASE-RELATED"/>
    <property type="match status" value="1"/>
</dbReference>
<dbReference type="InterPro" id="IPR036291">
    <property type="entry name" value="NAD(P)-bd_dom_sf"/>
</dbReference>
<gene>
    <name evidence="4" type="ORF">G6034_08690</name>
</gene>
<keyword evidence="2" id="KW-0560">Oxidoreductase</keyword>
<evidence type="ECO:0000256" key="3">
    <source>
        <dbReference type="RuleBase" id="RU000363"/>
    </source>
</evidence>
<dbReference type="PANTHER" id="PTHR44196">
    <property type="entry name" value="DEHYDROGENASE/REDUCTASE SDR FAMILY MEMBER 7B"/>
    <property type="match status" value="1"/>
</dbReference>
<organism evidence="4 5">
    <name type="scientific">Arthrobacter wenxiniae</name>
    <dbReference type="NCBI Taxonomy" id="2713570"/>
    <lineage>
        <taxon>Bacteria</taxon>
        <taxon>Bacillati</taxon>
        <taxon>Actinomycetota</taxon>
        <taxon>Actinomycetes</taxon>
        <taxon>Micrococcales</taxon>
        <taxon>Micrococcaceae</taxon>
        <taxon>Arthrobacter</taxon>
    </lineage>
</organism>
<dbReference type="SUPFAM" id="SSF51735">
    <property type="entry name" value="NAD(P)-binding Rossmann-fold domains"/>
    <property type="match status" value="1"/>
</dbReference>